<evidence type="ECO:0000259" key="4">
    <source>
        <dbReference type="PROSITE" id="PS50123"/>
    </source>
</evidence>
<dbReference type="Pfam" id="PF01739">
    <property type="entry name" value="CheR"/>
    <property type="match status" value="1"/>
</dbReference>
<accession>A0A5Q0BK80</accession>
<feature type="domain" description="CheB-type methylesterase" evidence="3">
    <location>
        <begin position="5"/>
        <end position="194"/>
    </location>
</feature>
<dbReference type="InterPro" id="IPR022642">
    <property type="entry name" value="CheR_C"/>
</dbReference>
<gene>
    <name evidence="5" type="ORF">F6R98_13645</name>
</gene>
<feature type="active site" evidence="1">
    <location>
        <position position="136"/>
    </location>
</feature>
<dbReference type="PROSITE" id="PS50122">
    <property type="entry name" value="CHEB"/>
    <property type="match status" value="1"/>
</dbReference>
<evidence type="ECO:0000256" key="2">
    <source>
        <dbReference type="SAM" id="Coils"/>
    </source>
</evidence>
<dbReference type="GO" id="GO:0006935">
    <property type="term" value="P:chemotaxis"/>
    <property type="evidence" value="ECO:0007669"/>
    <property type="project" value="UniProtKB-UniRule"/>
</dbReference>
<dbReference type="PRINTS" id="PR00996">
    <property type="entry name" value="CHERMTFRASE"/>
</dbReference>
<dbReference type="Pfam" id="PF01339">
    <property type="entry name" value="CheB_methylest"/>
    <property type="match status" value="1"/>
</dbReference>
<dbReference type="GO" id="GO:0008757">
    <property type="term" value="F:S-adenosylmethionine-dependent methyltransferase activity"/>
    <property type="evidence" value="ECO:0007669"/>
    <property type="project" value="InterPro"/>
</dbReference>
<dbReference type="InParanoid" id="A0A5Q0BK80"/>
<dbReference type="Pfam" id="PF03705">
    <property type="entry name" value="CheR_N"/>
    <property type="match status" value="1"/>
</dbReference>
<reference evidence="5 6" key="1">
    <citation type="submission" date="2019-09" db="EMBL/GenBank/DDBJ databases">
        <title>Ecophysiology of the spiral-shaped methanotroph Methylospira mobilis as revealed by the complete genome sequence.</title>
        <authorList>
            <person name="Oshkin I.Y."/>
            <person name="Dedysh S.N."/>
            <person name="Miroshnikov K."/>
            <person name="Danilova O.V."/>
            <person name="Hakobyan A."/>
            <person name="Liesack W."/>
        </authorList>
    </citation>
    <scope>NUCLEOTIDE SEQUENCE [LARGE SCALE GENOMIC DNA]</scope>
    <source>
        <strain evidence="5 6">Shm1</strain>
    </source>
</reference>
<dbReference type="SUPFAM" id="SSF52738">
    <property type="entry name" value="Methylesterase CheB, C-terminal domain"/>
    <property type="match status" value="1"/>
</dbReference>
<dbReference type="AlphaFoldDB" id="A0A5Q0BK80"/>
<dbReference type="GO" id="GO:0032259">
    <property type="term" value="P:methylation"/>
    <property type="evidence" value="ECO:0007669"/>
    <property type="project" value="UniProtKB-KW"/>
</dbReference>
<keyword evidence="5" id="KW-0808">Transferase</keyword>
<dbReference type="InterPro" id="IPR000780">
    <property type="entry name" value="CheR_MeTrfase"/>
</dbReference>
<dbReference type="InterPro" id="IPR035965">
    <property type="entry name" value="PAS-like_dom_sf"/>
</dbReference>
<keyword evidence="1" id="KW-0145">Chemotaxis</keyword>
<dbReference type="SUPFAM" id="SSF53335">
    <property type="entry name" value="S-adenosyl-L-methionine-dependent methyltransferases"/>
    <property type="match status" value="1"/>
</dbReference>
<dbReference type="SMART" id="SM00091">
    <property type="entry name" value="PAS"/>
    <property type="match status" value="2"/>
</dbReference>
<protein>
    <submittedName>
        <fullName evidence="5">SAM-dependent methyltransferase</fullName>
    </submittedName>
</protein>
<dbReference type="Gene3D" id="3.40.50.150">
    <property type="entry name" value="Vaccinia Virus protein VP39"/>
    <property type="match status" value="1"/>
</dbReference>
<dbReference type="Gene3D" id="3.30.450.20">
    <property type="entry name" value="PAS domain"/>
    <property type="match status" value="2"/>
</dbReference>
<dbReference type="Gene3D" id="3.40.50.180">
    <property type="entry name" value="Methylesterase CheB, C-terminal domain"/>
    <property type="match status" value="1"/>
</dbReference>
<dbReference type="SMART" id="SM00138">
    <property type="entry name" value="MeTrc"/>
    <property type="match status" value="1"/>
</dbReference>
<dbReference type="CDD" id="cd16434">
    <property type="entry name" value="CheB-CheR_fusion"/>
    <property type="match status" value="1"/>
</dbReference>
<dbReference type="PROSITE" id="PS50123">
    <property type="entry name" value="CHER"/>
    <property type="match status" value="1"/>
</dbReference>
<evidence type="ECO:0000259" key="3">
    <source>
        <dbReference type="PROSITE" id="PS50122"/>
    </source>
</evidence>
<keyword evidence="2" id="KW-0175">Coiled coil</keyword>
<sequence length="951" mass="105758">METIPVNNLPVVGIGASAGGLEAFEQFFRNVPADTGMAFVLVSHLDPNHASLLTEILQRSTALPIVEANDRIAVAPNHVYVIPPNRDMTILQGKLRLNIPDESHAQRLPIDTFLRSLAADKGDNAIGIVLSGTGTDGTLGLKAILDGGGVTFVQDPISAKYDGMPSNAIHAGCARFVLPVDEIAKALGSGTRSTVIFQGTPPTPAAISGMNRILMQLRAASGHDFTLYKKSTINRRIEHRMSQHNIDDTDVYARYLKENPHEVHMLFKELLINVTGFFRDGEAFEILKQDILPELFSDKPADYVFRAWVAGCASGEEAYSIAILLYEWLEETHQIFNIQIFATDLDEDAIAFARAGIYPFTVAQDVTPERLHRFFVKEDAGYRINKEVRKKVMFALHNVISDPPFTKIDLLSCRNLMIYLEPELQQRLIPAFHYALRPGGVLFLSPAESIGTHTGLFSPLNRKWKFYRAIRTSTFSRALMTDPLWISDNSSKAPEASIRKSGDGNFAELTRRALLQFYAPASVVTDAKGNILFVFGETGKYLRPAPGQPTLNVIEMAREGLSLDLRAALHAAGQGTPTLGRELSVKTNGGFTSVSLSVRILPGLSSNEGVLLLSFQDVTALSPPRKSLRRKRAATSGQGRIEELERELDYTRENLQATIEEQQASNEELQSVNEELQSSNEELGTSKEELQSVNEELITVNAELQAKIEQLIGVQNDMKNLFDNINVGSIFLDEHLVIRRFTRDAAKIYRLVVTDVGRPLSDIKSAIEDDDLLTEARTVLDTLIPHEREVHITTGGWYLTRIQPYRTLDNVIEGVVLSFTDISARRDAEMAMQDARELAENIINAVREPLIVLEDNMKIVSVSRAFYNKFQATPGETLGRPIYELGNGQWNIASLRTLLENILQQDKTFDDYVVEHDFPGIGYRKMLLNARLITPRVGNKPLILLAIEDVT</sequence>
<evidence type="ECO:0000313" key="6">
    <source>
        <dbReference type="Proteomes" id="UP000325755"/>
    </source>
</evidence>
<dbReference type="KEGG" id="mmob:F6R98_13645"/>
<feature type="domain" description="CheR-type methyltransferase" evidence="4">
    <location>
        <begin position="210"/>
        <end position="450"/>
    </location>
</feature>
<evidence type="ECO:0000313" key="5">
    <source>
        <dbReference type="EMBL" id="QFY43532.1"/>
    </source>
</evidence>
<dbReference type="InterPro" id="IPR029063">
    <property type="entry name" value="SAM-dependent_MTases_sf"/>
</dbReference>
<dbReference type="Proteomes" id="UP000325755">
    <property type="component" value="Chromosome"/>
</dbReference>
<dbReference type="SUPFAM" id="SSF47757">
    <property type="entry name" value="Chemotaxis receptor methyltransferase CheR, N-terminal domain"/>
    <property type="match status" value="1"/>
</dbReference>
<dbReference type="GO" id="GO:0008984">
    <property type="term" value="F:protein-glutamate methylesterase activity"/>
    <property type="evidence" value="ECO:0007669"/>
    <property type="project" value="InterPro"/>
</dbReference>
<dbReference type="CDD" id="cd02440">
    <property type="entry name" value="AdoMet_MTases"/>
    <property type="match status" value="1"/>
</dbReference>
<feature type="active site" evidence="1">
    <location>
        <position position="44"/>
    </location>
</feature>
<evidence type="ECO:0000256" key="1">
    <source>
        <dbReference type="PROSITE-ProRule" id="PRU00050"/>
    </source>
</evidence>
<dbReference type="InterPro" id="IPR022641">
    <property type="entry name" value="CheR_N"/>
</dbReference>
<keyword evidence="1" id="KW-0378">Hydrolase</keyword>
<dbReference type="OrthoDB" id="9816309at2"/>
<feature type="coiled-coil region" evidence="2">
    <location>
        <begin position="641"/>
        <end position="710"/>
    </location>
</feature>
<dbReference type="EMBL" id="CP044205">
    <property type="protein sequence ID" value="QFY43532.1"/>
    <property type="molecule type" value="Genomic_DNA"/>
</dbReference>
<keyword evidence="5" id="KW-0489">Methyltransferase</keyword>
<dbReference type="SUPFAM" id="SSF55785">
    <property type="entry name" value="PYP-like sensor domain (PAS domain)"/>
    <property type="match status" value="2"/>
</dbReference>
<proteinExistence type="predicted"/>
<dbReference type="GO" id="GO:0005737">
    <property type="term" value="C:cytoplasm"/>
    <property type="evidence" value="ECO:0007669"/>
    <property type="project" value="InterPro"/>
</dbReference>
<keyword evidence="6" id="KW-1185">Reference proteome</keyword>
<feature type="active site" evidence="1">
    <location>
        <position position="17"/>
    </location>
</feature>
<name>A0A5Q0BK80_9GAMM</name>
<dbReference type="PANTHER" id="PTHR24422">
    <property type="entry name" value="CHEMOTAXIS PROTEIN METHYLTRANSFERASE"/>
    <property type="match status" value="1"/>
</dbReference>
<organism evidence="5 6">
    <name type="scientific">Candidatus Methylospira mobilis</name>
    <dbReference type="NCBI Taxonomy" id="1808979"/>
    <lineage>
        <taxon>Bacteria</taxon>
        <taxon>Pseudomonadati</taxon>
        <taxon>Pseudomonadota</taxon>
        <taxon>Gammaproteobacteria</taxon>
        <taxon>Methylococcales</taxon>
        <taxon>Methylococcaceae</taxon>
        <taxon>Candidatus Methylospira</taxon>
    </lineage>
</organism>
<dbReference type="InterPro" id="IPR050903">
    <property type="entry name" value="Bact_Chemotaxis_MeTrfase"/>
</dbReference>
<dbReference type="Pfam" id="PF13426">
    <property type="entry name" value="PAS_9"/>
    <property type="match status" value="1"/>
</dbReference>
<dbReference type="PANTHER" id="PTHR24422:SF27">
    <property type="entry name" value="PROTEIN-GLUTAMATE O-METHYLTRANSFERASE"/>
    <property type="match status" value="1"/>
</dbReference>
<dbReference type="GO" id="GO:0000156">
    <property type="term" value="F:phosphorelay response regulator activity"/>
    <property type="evidence" value="ECO:0007669"/>
    <property type="project" value="InterPro"/>
</dbReference>
<dbReference type="InterPro" id="IPR000014">
    <property type="entry name" value="PAS"/>
</dbReference>
<dbReference type="InterPro" id="IPR035909">
    <property type="entry name" value="CheB_C"/>
</dbReference>
<dbReference type="InterPro" id="IPR000673">
    <property type="entry name" value="Sig_transdc_resp-reg_Me-estase"/>
</dbReference>
<dbReference type="Pfam" id="PF13596">
    <property type="entry name" value="PAS_10"/>
    <property type="match status" value="1"/>
</dbReference>